<name>A0A4T0X560_9ASCO</name>
<evidence type="ECO:0000256" key="4">
    <source>
        <dbReference type="ARBA" id="ARBA00023242"/>
    </source>
</evidence>
<dbReference type="InterPro" id="IPR027104">
    <property type="entry name" value="Prp3"/>
</dbReference>
<evidence type="ECO:0000256" key="1">
    <source>
        <dbReference type="ARBA" id="ARBA00004123"/>
    </source>
</evidence>
<dbReference type="OrthoDB" id="10264544at2759"/>
<dbReference type="InterPro" id="IPR010541">
    <property type="entry name" value="Prp3_C"/>
</dbReference>
<dbReference type="CDD" id="cd24162">
    <property type="entry name" value="Prp3_C"/>
    <property type="match status" value="1"/>
</dbReference>
<dbReference type="Proteomes" id="UP000307173">
    <property type="component" value="Unassembled WGS sequence"/>
</dbReference>
<gene>
    <name evidence="8" type="ORF">CANINC_000946</name>
</gene>
<dbReference type="GO" id="GO:0046540">
    <property type="term" value="C:U4/U6 x U5 tri-snRNP complex"/>
    <property type="evidence" value="ECO:0007669"/>
    <property type="project" value="InterPro"/>
</dbReference>
<dbReference type="PANTHER" id="PTHR14212">
    <property type="entry name" value="U4/U6-ASSOCIATED RNA SPLICING FACTOR-RELATED"/>
    <property type="match status" value="1"/>
</dbReference>
<feature type="domain" description="Pre-mRNA-splicing factor 3" evidence="7">
    <location>
        <begin position="49"/>
        <end position="260"/>
    </location>
</feature>
<evidence type="ECO:0000256" key="3">
    <source>
        <dbReference type="ARBA" id="ARBA00023187"/>
    </source>
</evidence>
<dbReference type="AlphaFoldDB" id="A0A4T0X560"/>
<keyword evidence="9" id="KW-1185">Reference proteome</keyword>
<feature type="domain" description="Small nuclear ribonucleoprotein Prp3 C-terminal" evidence="6">
    <location>
        <begin position="285"/>
        <end position="409"/>
    </location>
</feature>
<evidence type="ECO:0000256" key="5">
    <source>
        <dbReference type="SAM" id="Coils"/>
    </source>
</evidence>
<keyword evidence="4" id="KW-0539">Nucleus</keyword>
<dbReference type="PANTHER" id="PTHR14212:SF0">
    <property type="entry name" value="U4_U6 SMALL NUCLEAR RIBONUCLEOPROTEIN PRP3"/>
    <property type="match status" value="1"/>
</dbReference>
<evidence type="ECO:0000256" key="2">
    <source>
        <dbReference type="ARBA" id="ARBA00022664"/>
    </source>
</evidence>
<accession>A0A4T0X560</accession>
<reference evidence="8 9" key="1">
    <citation type="journal article" date="2019" name="Front. Genet.">
        <title>Whole-Genome Sequencing of the Opportunistic Yeast Pathogen Candida inconspicua Uncovers Its Hybrid Origin.</title>
        <authorList>
            <person name="Mixao V."/>
            <person name="Hansen A.P."/>
            <person name="Saus E."/>
            <person name="Boekhout T."/>
            <person name="Lass-Florl C."/>
            <person name="Gabaldon T."/>
        </authorList>
    </citation>
    <scope>NUCLEOTIDE SEQUENCE [LARGE SCALE GENOMIC DNA]</scope>
    <source>
        <strain evidence="8 9">CBS 180</strain>
    </source>
</reference>
<dbReference type="InterPro" id="IPR013881">
    <property type="entry name" value="Pre-mRNA_splic_Prp3_dom"/>
</dbReference>
<dbReference type="Pfam" id="PF08572">
    <property type="entry name" value="PRP3"/>
    <property type="match status" value="1"/>
</dbReference>
<evidence type="ECO:0000313" key="8">
    <source>
        <dbReference type="EMBL" id="TID30435.1"/>
    </source>
</evidence>
<evidence type="ECO:0000259" key="7">
    <source>
        <dbReference type="Pfam" id="PF08572"/>
    </source>
</evidence>
<dbReference type="GO" id="GO:0000398">
    <property type="term" value="P:mRNA splicing, via spliceosome"/>
    <property type="evidence" value="ECO:0007669"/>
    <property type="project" value="InterPro"/>
</dbReference>
<comment type="caution">
    <text evidence="8">The sequence shown here is derived from an EMBL/GenBank/DDBJ whole genome shotgun (WGS) entry which is preliminary data.</text>
</comment>
<keyword evidence="3" id="KW-0508">mRNA splicing</keyword>
<keyword evidence="5" id="KW-0175">Coiled coil</keyword>
<sequence>MVKRSHEDEELDNIKIHPLLQQPINVEPKKVKKNPLLSDWRERNNQTLNPYIDQEDISLSFKNERKKILGGFSDPGRQIAKAESFREKLRKERIEREEYERLKQLNLLPDLSIGEDKYEEYGRSMPPYVEWWDANFVINGRYDGDNFKDDPELITSYIQHPVPIDASWRKINVELKPMFLTKSERRKLRRNRRMLEMKDKQDRIKLGLEPAPPNKVSLKNLVNVLTNESISNPTEVEMRVRNEVYERQLKHEQMNEERRLSKEEKRQKLETKMAEELRKGIYCLVCKVKRLVNPKHVYKVDMNAKQFKLMGVCLTLIGDKSLIIVEGGHKNIEKYKRLLTNRINWRENEHKKGEDISVELEDLSSNYCEIVWEGEIRDFRFMKWSSYKYDNEESLLKFLDKFGIENYWRS</sequence>
<feature type="coiled-coil region" evidence="5">
    <location>
        <begin position="246"/>
        <end position="279"/>
    </location>
</feature>
<keyword evidence="2" id="KW-0507">mRNA processing</keyword>
<proteinExistence type="predicted"/>
<comment type="subcellular location">
    <subcellularLocation>
        <location evidence="1">Nucleus</location>
    </subcellularLocation>
</comment>
<dbReference type="Pfam" id="PF06544">
    <property type="entry name" value="Prp3_C"/>
    <property type="match status" value="1"/>
</dbReference>
<dbReference type="STRING" id="52247.A0A4T0X560"/>
<organism evidence="8 9">
    <name type="scientific">Pichia inconspicua</name>
    <dbReference type="NCBI Taxonomy" id="52247"/>
    <lineage>
        <taxon>Eukaryota</taxon>
        <taxon>Fungi</taxon>
        <taxon>Dikarya</taxon>
        <taxon>Ascomycota</taxon>
        <taxon>Saccharomycotina</taxon>
        <taxon>Pichiomycetes</taxon>
        <taxon>Pichiales</taxon>
        <taxon>Pichiaceae</taxon>
        <taxon>Pichia</taxon>
    </lineage>
</organism>
<evidence type="ECO:0000313" key="9">
    <source>
        <dbReference type="Proteomes" id="UP000307173"/>
    </source>
</evidence>
<evidence type="ECO:0000259" key="6">
    <source>
        <dbReference type="Pfam" id="PF06544"/>
    </source>
</evidence>
<protein>
    <submittedName>
        <fullName evidence="8">Uncharacterized protein</fullName>
    </submittedName>
</protein>
<dbReference type="EMBL" id="SELW01000142">
    <property type="protein sequence ID" value="TID30435.1"/>
    <property type="molecule type" value="Genomic_DNA"/>
</dbReference>